<gene>
    <name evidence="2" type="ORF">C9374_010315</name>
</gene>
<dbReference type="RefSeq" id="XP_044544115.1">
    <property type="nucleotide sequence ID" value="XM_044685846.1"/>
</dbReference>
<dbReference type="Proteomes" id="UP000816034">
    <property type="component" value="Unassembled WGS sequence"/>
</dbReference>
<proteinExistence type="predicted"/>
<dbReference type="GO" id="GO:0003755">
    <property type="term" value="F:peptidyl-prolyl cis-trans isomerase activity"/>
    <property type="evidence" value="ECO:0007669"/>
    <property type="project" value="InterPro"/>
</dbReference>
<keyword evidence="3" id="KW-1185">Reference proteome</keyword>
<dbReference type="AlphaFoldDB" id="A0AA88GIU8"/>
<comment type="caution">
    <text evidence="2">The sequence shown here is derived from an EMBL/GenBank/DDBJ whole genome shotgun (WGS) entry which is preliminary data.</text>
</comment>
<protein>
    <submittedName>
        <fullName evidence="2">Uncharacterized protein</fullName>
    </submittedName>
</protein>
<dbReference type="GeneID" id="68102769"/>
<evidence type="ECO:0000313" key="2">
    <source>
        <dbReference type="EMBL" id="KAG2374941.1"/>
    </source>
</evidence>
<reference evidence="2 3" key="1">
    <citation type="journal article" date="2018" name="BMC Genomics">
        <title>The genome of Naegleria lovaniensis, the basis for a comparative approach to unravel pathogenicity factors of the human pathogenic amoeba N. fowleri.</title>
        <authorList>
            <person name="Liechti N."/>
            <person name="Schurch N."/>
            <person name="Bruggmann R."/>
            <person name="Wittwer M."/>
        </authorList>
    </citation>
    <scope>NUCLEOTIDE SEQUENCE [LARGE SCALE GENOMIC DNA]</scope>
    <source>
        <strain evidence="2 3">ATCC 30569</strain>
    </source>
</reference>
<dbReference type="EMBL" id="PYSW02000041">
    <property type="protein sequence ID" value="KAG2374941.1"/>
    <property type="molecule type" value="Genomic_DNA"/>
</dbReference>
<dbReference type="Gene3D" id="3.10.50.40">
    <property type="match status" value="1"/>
</dbReference>
<feature type="compositionally biased region" description="Basic and acidic residues" evidence="1">
    <location>
        <begin position="1"/>
        <end position="14"/>
    </location>
</feature>
<organism evidence="2 3">
    <name type="scientific">Naegleria lovaniensis</name>
    <name type="common">Amoeba</name>
    <dbReference type="NCBI Taxonomy" id="51637"/>
    <lineage>
        <taxon>Eukaryota</taxon>
        <taxon>Discoba</taxon>
        <taxon>Heterolobosea</taxon>
        <taxon>Tetramitia</taxon>
        <taxon>Eutetramitia</taxon>
        <taxon>Vahlkampfiidae</taxon>
        <taxon>Naegleria</taxon>
    </lineage>
</organism>
<dbReference type="InterPro" id="IPR046357">
    <property type="entry name" value="PPIase_dom_sf"/>
</dbReference>
<sequence length="374" mass="44490">MITSLLHDESKNTDESSTETSSGEIVKPKHSELVSQIISDDILKVFFSDSCNNNIQQVFFSSAIKKIILTEGEGDVLANERSKVRYRHCSKLFYKTSSTQSEWNTHIFLDNGLKQERVLHNKKLYPILLKCLYTMKMNEKAIFMIPQKVCAEIDNTIFIFSEKLLEISQNRQAANDMYRQAIQMKIQKDERFKTQIKKALYKYKDTLFAMEEIRFEGPDEKKSYFEEKHKIQLNWQKSTWNYRNFKNACKYVNGSCLEMKDTEKGLIYIEKALFNIQQHKIQSKGQSSKEEDLEKNMKIVQQRLERLKKDQYQQEMKKQSKTKMFGDLYRDTMEDNFEEYHSFDEEEILFDKDLQMERTPLIFFNDGQIVYTQK</sequence>
<feature type="region of interest" description="Disordered" evidence="1">
    <location>
        <begin position="1"/>
        <end position="27"/>
    </location>
</feature>
<evidence type="ECO:0000256" key="1">
    <source>
        <dbReference type="SAM" id="MobiDB-lite"/>
    </source>
</evidence>
<evidence type="ECO:0000313" key="3">
    <source>
        <dbReference type="Proteomes" id="UP000816034"/>
    </source>
</evidence>
<name>A0AA88GIU8_NAELO</name>
<accession>A0AA88GIU8</accession>